<proteinExistence type="predicted"/>
<comment type="caution">
    <text evidence="1">The sequence shown here is derived from an EMBL/GenBank/DDBJ whole genome shotgun (WGS) entry which is preliminary data.</text>
</comment>
<organism evidence="1">
    <name type="scientific">bioreactor metagenome</name>
    <dbReference type="NCBI Taxonomy" id="1076179"/>
    <lineage>
        <taxon>unclassified sequences</taxon>
        <taxon>metagenomes</taxon>
        <taxon>ecological metagenomes</taxon>
    </lineage>
</organism>
<dbReference type="EMBL" id="VSSQ01008879">
    <property type="protein sequence ID" value="MPM40114.1"/>
    <property type="molecule type" value="Genomic_DNA"/>
</dbReference>
<reference evidence="1" key="1">
    <citation type="submission" date="2019-08" db="EMBL/GenBank/DDBJ databases">
        <authorList>
            <person name="Kucharzyk K."/>
            <person name="Murdoch R.W."/>
            <person name="Higgins S."/>
            <person name="Loffler F."/>
        </authorList>
    </citation>
    <scope>NUCLEOTIDE SEQUENCE</scope>
</reference>
<protein>
    <submittedName>
        <fullName evidence="1">Uncharacterized protein</fullName>
    </submittedName>
</protein>
<evidence type="ECO:0000313" key="1">
    <source>
        <dbReference type="EMBL" id="MPM40114.1"/>
    </source>
</evidence>
<gene>
    <name evidence="1" type="ORF">SDC9_86752</name>
</gene>
<dbReference type="AlphaFoldDB" id="A0A644ZR84"/>
<accession>A0A644ZR84</accession>
<sequence>MNIDVIVDRNGESQKTRSYALSDEAIAILKAAASRDDGTILKIHSLGGCLIQTGGRAFGGEKGRDAAKWESALNQLESKGLVVARGYKGEVFELTHEGWQAADSL</sequence>
<name>A0A644ZR84_9ZZZZ</name>